<keyword evidence="3" id="KW-1185">Reference proteome</keyword>
<gene>
    <name evidence="2" type="ORF">PoB_001984100</name>
</gene>
<protein>
    <submittedName>
        <fullName evidence="2">Uncharacterized protein</fullName>
    </submittedName>
</protein>
<dbReference type="AlphaFoldDB" id="A0AAV3Z1Y9"/>
<dbReference type="EMBL" id="BLXT01002329">
    <property type="protein sequence ID" value="GFN93335.1"/>
    <property type="molecule type" value="Genomic_DNA"/>
</dbReference>
<name>A0AAV3Z1Y9_9GAST</name>
<evidence type="ECO:0000313" key="3">
    <source>
        <dbReference type="Proteomes" id="UP000735302"/>
    </source>
</evidence>
<evidence type="ECO:0000313" key="2">
    <source>
        <dbReference type="EMBL" id="GFN93335.1"/>
    </source>
</evidence>
<accession>A0AAV3Z1Y9</accession>
<reference evidence="2 3" key="1">
    <citation type="journal article" date="2021" name="Elife">
        <title>Chloroplast acquisition without the gene transfer in kleptoplastic sea slugs, Plakobranchus ocellatus.</title>
        <authorList>
            <person name="Maeda T."/>
            <person name="Takahashi S."/>
            <person name="Yoshida T."/>
            <person name="Shimamura S."/>
            <person name="Takaki Y."/>
            <person name="Nagai Y."/>
            <person name="Toyoda A."/>
            <person name="Suzuki Y."/>
            <person name="Arimoto A."/>
            <person name="Ishii H."/>
            <person name="Satoh N."/>
            <person name="Nishiyama T."/>
            <person name="Hasebe M."/>
            <person name="Maruyama T."/>
            <person name="Minagawa J."/>
            <person name="Obokata J."/>
            <person name="Shigenobu S."/>
        </authorList>
    </citation>
    <scope>NUCLEOTIDE SEQUENCE [LARGE SCALE GENOMIC DNA]</scope>
</reference>
<feature type="compositionally biased region" description="Basic residues" evidence="1">
    <location>
        <begin position="41"/>
        <end position="51"/>
    </location>
</feature>
<sequence>MSGECSRVHQTKPCKALATSTEQPELTTPARPSRNAGPENRRRRSCNRHPYLRSYGPPHPAIPLTSPLRAVISCTPPAPGWVSP</sequence>
<comment type="caution">
    <text evidence="2">The sequence shown here is derived from an EMBL/GenBank/DDBJ whole genome shotgun (WGS) entry which is preliminary data.</text>
</comment>
<dbReference type="Proteomes" id="UP000735302">
    <property type="component" value="Unassembled WGS sequence"/>
</dbReference>
<feature type="region of interest" description="Disordered" evidence="1">
    <location>
        <begin position="1"/>
        <end position="65"/>
    </location>
</feature>
<organism evidence="2 3">
    <name type="scientific">Plakobranchus ocellatus</name>
    <dbReference type="NCBI Taxonomy" id="259542"/>
    <lineage>
        <taxon>Eukaryota</taxon>
        <taxon>Metazoa</taxon>
        <taxon>Spiralia</taxon>
        <taxon>Lophotrochozoa</taxon>
        <taxon>Mollusca</taxon>
        <taxon>Gastropoda</taxon>
        <taxon>Heterobranchia</taxon>
        <taxon>Euthyneura</taxon>
        <taxon>Panpulmonata</taxon>
        <taxon>Sacoglossa</taxon>
        <taxon>Placobranchoidea</taxon>
        <taxon>Plakobranchidae</taxon>
        <taxon>Plakobranchus</taxon>
    </lineage>
</organism>
<proteinExistence type="predicted"/>
<evidence type="ECO:0000256" key="1">
    <source>
        <dbReference type="SAM" id="MobiDB-lite"/>
    </source>
</evidence>